<evidence type="ECO:0000313" key="5">
    <source>
        <dbReference type="Proteomes" id="UP000645828"/>
    </source>
</evidence>
<dbReference type="GO" id="GO:0016887">
    <property type="term" value="F:ATP hydrolysis activity"/>
    <property type="evidence" value="ECO:0007669"/>
    <property type="project" value="InterPro"/>
</dbReference>
<gene>
    <name evidence="4" type="ORF">NYPRO_LOCUS2654</name>
</gene>
<dbReference type="InterPro" id="IPR001404">
    <property type="entry name" value="Hsp90_fam"/>
</dbReference>
<dbReference type="Proteomes" id="UP000645828">
    <property type="component" value="Unassembled WGS sequence"/>
</dbReference>
<protein>
    <submittedName>
        <fullName evidence="4">(raccoon dog) hypothetical protein</fullName>
    </submittedName>
</protein>
<dbReference type="GO" id="GO:0051082">
    <property type="term" value="F:unfolded protein binding"/>
    <property type="evidence" value="ECO:0007669"/>
    <property type="project" value="InterPro"/>
</dbReference>
<dbReference type="Gene3D" id="1.20.120.790">
    <property type="entry name" value="Heat shock protein 90, C-terminal domain"/>
    <property type="match status" value="1"/>
</dbReference>
<dbReference type="GO" id="GO:0005524">
    <property type="term" value="F:ATP binding"/>
    <property type="evidence" value="ECO:0007669"/>
    <property type="project" value="InterPro"/>
</dbReference>
<keyword evidence="5" id="KW-1185">Reference proteome</keyword>
<feature type="compositionally biased region" description="Polar residues" evidence="3">
    <location>
        <begin position="210"/>
        <end position="225"/>
    </location>
</feature>
<evidence type="ECO:0000256" key="3">
    <source>
        <dbReference type="SAM" id="MobiDB-lite"/>
    </source>
</evidence>
<dbReference type="PANTHER" id="PTHR11528">
    <property type="entry name" value="HEAT SHOCK PROTEIN 90 FAMILY MEMBER"/>
    <property type="match status" value="1"/>
</dbReference>
<comment type="similarity">
    <text evidence="1">Belongs to the heat shock protein 90 family.</text>
</comment>
<evidence type="ECO:0000256" key="1">
    <source>
        <dbReference type="ARBA" id="ARBA00008239"/>
    </source>
</evidence>
<dbReference type="InterPro" id="IPR037196">
    <property type="entry name" value="HSP90_C"/>
</dbReference>
<accession>A0A811XWJ5</accession>
<dbReference type="AlphaFoldDB" id="A0A811XWJ5"/>
<feature type="region of interest" description="Disordered" evidence="3">
    <location>
        <begin position="205"/>
        <end position="225"/>
    </location>
</feature>
<comment type="caution">
    <text evidence="4">The sequence shown here is derived from an EMBL/GenBank/DDBJ whole genome shotgun (WGS) entry which is preliminary data.</text>
</comment>
<evidence type="ECO:0000313" key="4">
    <source>
        <dbReference type="EMBL" id="CAD7669860.1"/>
    </source>
</evidence>
<dbReference type="SUPFAM" id="SSF110942">
    <property type="entry name" value="HSP90 C-terminal domain"/>
    <property type="match status" value="1"/>
</dbReference>
<dbReference type="EMBL" id="CAJHUB010000654">
    <property type="protein sequence ID" value="CAD7669860.1"/>
    <property type="molecule type" value="Genomic_DNA"/>
</dbReference>
<organism evidence="4 5">
    <name type="scientific">Nyctereutes procyonoides</name>
    <name type="common">Raccoon dog</name>
    <name type="synonym">Canis procyonoides</name>
    <dbReference type="NCBI Taxonomy" id="34880"/>
    <lineage>
        <taxon>Eukaryota</taxon>
        <taxon>Metazoa</taxon>
        <taxon>Chordata</taxon>
        <taxon>Craniata</taxon>
        <taxon>Vertebrata</taxon>
        <taxon>Euteleostomi</taxon>
        <taxon>Mammalia</taxon>
        <taxon>Eutheria</taxon>
        <taxon>Laurasiatheria</taxon>
        <taxon>Carnivora</taxon>
        <taxon>Caniformia</taxon>
        <taxon>Canidae</taxon>
        <taxon>Nyctereutes</taxon>
    </lineage>
</organism>
<dbReference type="Pfam" id="PF00183">
    <property type="entry name" value="HSP90"/>
    <property type="match status" value="1"/>
</dbReference>
<evidence type="ECO:0000256" key="2">
    <source>
        <dbReference type="ARBA" id="ARBA00023186"/>
    </source>
</evidence>
<reference evidence="4" key="1">
    <citation type="submission" date="2020-12" db="EMBL/GenBank/DDBJ databases">
        <authorList>
            <consortium name="Molecular Ecology Group"/>
        </authorList>
    </citation>
    <scope>NUCLEOTIDE SEQUENCE</scope>
    <source>
        <strain evidence="4">TBG_1078</strain>
    </source>
</reference>
<sequence>MLNQRRVPWSPACWKIPEPHSQLARIKAAVAPPATRRHCNCIVLFKRTLPLLGKKVEKVTMSSRLVSSPCCIVTSTYGWIANMEQVMGAQVLQDNWTVGYVMAKKPLEINPADEDKAIKDLVVLLFEMALLSSGFSPEDVQTHSNHISEDEVTAEEPGGDCANVGSANDEEREGGTGPGACSGYYPTPEVWSPWPKVMCLPGEQIRPSRHSQGSKNSRTPCPNTLSLLPGMGPSCPGLSSKGDTTLCV</sequence>
<feature type="region of interest" description="Disordered" evidence="3">
    <location>
        <begin position="141"/>
        <end position="181"/>
    </location>
</feature>
<keyword evidence="2" id="KW-0143">Chaperone</keyword>
<name>A0A811XWJ5_NYCPR</name>
<proteinExistence type="inferred from homology"/>
<dbReference type="GO" id="GO:0140662">
    <property type="term" value="F:ATP-dependent protein folding chaperone"/>
    <property type="evidence" value="ECO:0007669"/>
    <property type="project" value="InterPro"/>
</dbReference>